<gene>
    <name evidence="2" type="ORF">AFA91_16475</name>
</gene>
<dbReference type="SUPFAM" id="SSF56112">
    <property type="entry name" value="Protein kinase-like (PK-like)"/>
    <property type="match status" value="1"/>
</dbReference>
<dbReference type="Proteomes" id="UP000062255">
    <property type="component" value="Chromosome"/>
</dbReference>
<dbReference type="EMBL" id="CP012150">
    <property type="protein sequence ID" value="AKS33240.1"/>
    <property type="molecule type" value="Genomic_DNA"/>
</dbReference>
<dbReference type="InterPro" id="IPR002575">
    <property type="entry name" value="Aminoglycoside_PTrfase"/>
</dbReference>
<dbReference type="InterPro" id="IPR011009">
    <property type="entry name" value="Kinase-like_dom_sf"/>
</dbReference>
<organism evidence="2 3">
    <name type="scientific">Mycolicibacterium goodii</name>
    <name type="common">Mycobacterium goodii</name>
    <dbReference type="NCBI Taxonomy" id="134601"/>
    <lineage>
        <taxon>Bacteria</taxon>
        <taxon>Bacillati</taxon>
        <taxon>Actinomycetota</taxon>
        <taxon>Actinomycetes</taxon>
        <taxon>Mycobacteriales</taxon>
        <taxon>Mycobacteriaceae</taxon>
        <taxon>Mycolicibacterium</taxon>
    </lineage>
</organism>
<sequence length="342" mass="37963">MSTPQIDTTRLADWMDDAALPGKGEPLTAHFLSGGTQNVIYELRRGEARCVLRMPPPGAPPDRDKGILREWRIISALDGTDVPHTEAVGMCDDPGVLGRAFYLMGHVDGWSPMDRHGVWPEPFNSDLGARAGLSYQLAEGIALLSKVDWRERGLADLGRPDGFHERQVDRWIGFLQRIRRRDLPGLDVATDWLRAHRPLDYIPGVMHGDYQFANVMYRHGAPATLAAIVDWEMGTVGDPKLDLAWMVQSWPSAEGAHGGMDYVDMRGMPARDDVVAHYAEVSGRQVDDLDYYLVLARWKLAIVLEQGFQRAGDDQKLLAFGPVVTSLMASAAELAESTDYRG</sequence>
<dbReference type="CDD" id="cd05154">
    <property type="entry name" value="ACAD10_11_N-like"/>
    <property type="match status" value="1"/>
</dbReference>
<evidence type="ECO:0000313" key="3">
    <source>
        <dbReference type="Proteomes" id="UP000062255"/>
    </source>
</evidence>
<reference evidence="2 3" key="1">
    <citation type="submission" date="2015-07" db="EMBL/GenBank/DDBJ databases">
        <title>Complete genome sequence of Mycobacterium goodii X7B, a facultative thermophilic biodesulfurizing bacterium.</title>
        <authorList>
            <person name="Yu B."/>
            <person name="Li F."/>
            <person name="Xu P."/>
        </authorList>
    </citation>
    <scope>NUCLEOTIDE SEQUENCE [LARGE SCALE GENOMIC DNA]</scope>
    <source>
        <strain evidence="2 3">X7B</strain>
    </source>
</reference>
<evidence type="ECO:0000259" key="1">
    <source>
        <dbReference type="Pfam" id="PF01636"/>
    </source>
</evidence>
<dbReference type="PANTHER" id="PTHR21310:SF40">
    <property type="entry name" value="AMINOGLYCOSIDE PHOSPHOTRANSFERASE DOMAIN-CONTAINING PROTEIN-RELATED"/>
    <property type="match status" value="1"/>
</dbReference>
<dbReference type="Gene3D" id="3.30.200.20">
    <property type="entry name" value="Phosphorylase Kinase, domain 1"/>
    <property type="match status" value="1"/>
</dbReference>
<protein>
    <submittedName>
        <fullName evidence="2">Acyl-CoA dehydrogenase</fullName>
    </submittedName>
</protein>
<name>A0A0K0X743_MYCGD</name>
<dbReference type="AlphaFoldDB" id="A0A0K0X743"/>
<dbReference type="KEGG" id="mgo:AFA91_16475"/>
<proteinExistence type="predicted"/>
<evidence type="ECO:0000313" key="2">
    <source>
        <dbReference type="EMBL" id="AKS33240.1"/>
    </source>
</evidence>
<accession>A0A0K0X743</accession>
<dbReference type="PATRIC" id="fig|134601.6.peg.3419"/>
<dbReference type="InterPro" id="IPR051678">
    <property type="entry name" value="AGP_Transferase"/>
</dbReference>
<feature type="domain" description="Aminoglycoside phosphotransferase" evidence="1">
    <location>
        <begin position="30"/>
        <end position="269"/>
    </location>
</feature>
<dbReference type="OrthoDB" id="3806873at2"/>
<dbReference type="STRING" id="134601.AFA91_16475"/>
<dbReference type="PANTHER" id="PTHR21310">
    <property type="entry name" value="AMINOGLYCOSIDE PHOSPHOTRANSFERASE-RELATED-RELATED"/>
    <property type="match status" value="1"/>
</dbReference>
<dbReference type="InterPro" id="IPR041726">
    <property type="entry name" value="ACAD10_11_N"/>
</dbReference>
<dbReference type="Pfam" id="PF01636">
    <property type="entry name" value="APH"/>
    <property type="match status" value="1"/>
</dbReference>
<dbReference type="Gene3D" id="3.90.1200.10">
    <property type="match status" value="1"/>
</dbReference>